<dbReference type="Pfam" id="PF00856">
    <property type="entry name" value="SET"/>
    <property type="match status" value="1"/>
</dbReference>
<keyword evidence="1" id="KW-0812">Transmembrane</keyword>
<dbReference type="InterPro" id="IPR053185">
    <property type="entry name" value="SET_domain_protein"/>
</dbReference>
<keyword evidence="4" id="KW-1185">Reference proteome</keyword>
<dbReference type="CDD" id="cd20071">
    <property type="entry name" value="SET_SMYD"/>
    <property type="match status" value="1"/>
</dbReference>
<evidence type="ECO:0000313" key="4">
    <source>
        <dbReference type="Proteomes" id="UP001362999"/>
    </source>
</evidence>
<evidence type="ECO:0000313" key="3">
    <source>
        <dbReference type="EMBL" id="KAK7006295.1"/>
    </source>
</evidence>
<organism evidence="3 4">
    <name type="scientific">Favolaschia claudopus</name>
    <dbReference type="NCBI Taxonomy" id="2862362"/>
    <lineage>
        <taxon>Eukaryota</taxon>
        <taxon>Fungi</taxon>
        <taxon>Dikarya</taxon>
        <taxon>Basidiomycota</taxon>
        <taxon>Agaricomycotina</taxon>
        <taxon>Agaricomycetes</taxon>
        <taxon>Agaricomycetidae</taxon>
        <taxon>Agaricales</taxon>
        <taxon>Marasmiineae</taxon>
        <taxon>Mycenaceae</taxon>
        <taxon>Favolaschia</taxon>
    </lineage>
</organism>
<dbReference type="InterPro" id="IPR001214">
    <property type="entry name" value="SET_dom"/>
</dbReference>
<sequence>MPRFPAIDIVDIPGKGRGVIAREFIPQGTRIIAEKPVIKFSGCTSVGYMESVHKALSSTSKFEFFLSFPCMQGGDPILGRFKHFLPCESGDDNAHGLFATICRINHTCCSPLSGPNAIYCWREDLNREVLHALRDIAPMEEITVSYIACQIQKQDPPVYLRENFGFVCSCSGCRRSLQLRARSLTRVHNYNSFMGSFPTSVQRGQNPEKLLNVLQRNLLAICEEGYATELARGAHYGFRLCAMYGDAENAIVWETLSRDCDALIQGVDTEEYRNSQKWIRDPATFDLWKVHGLRKLAAPNPALRRYTPTLESLPKKYGYTSRNWSSLSIIAWACVGLCLAIFVWMFFTQ</sequence>
<feature type="domain" description="SET" evidence="2">
    <location>
        <begin position="5"/>
        <end position="147"/>
    </location>
</feature>
<dbReference type="Proteomes" id="UP001362999">
    <property type="component" value="Unassembled WGS sequence"/>
</dbReference>
<keyword evidence="1" id="KW-1133">Transmembrane helix</keyword>
<reference evidence="3 4" key="1">
    <citation type="journal article" date="2024" name="J Genomics">
        <title>Draft genome sequencing and assembly of Favolaschia claudopus CIRM-BRFM 2984 isolated from oak limbs.</title>
        <authorList>
            <person name="Navarro D."/>
            <person name="Drula E."/>
            <person name="Chaduli D."/>
            <person name="Cazenave R."/>
            <person name="Ahrendt S."/>
            <person name="Wang J."/>
            <person name="Lipzen A."/>
            <person name="Daum C."/>
            <person name="Barry K."/>
            <person name="Grigoriev I.V."/>
            <person name="Favel A."/>
            <person name="Rosso M.N."/>
            <person name="Martin F."/>
        </authorList>
    </citation>
    <scope>NUCLEOTIDE SEQUENCE [LARGE SCALE GENOMIC DNA]</scope>
    <source>
        <strain evidence="3 4">CIRM-BRFM 2984</strain>
    </source>
</reference>
<accession>A0AAW0AC98</accession>
<dbReference type="SMART" id="SM00317">
    <property type="entry name" value="SET"/>
    <property type="match status" value="1"/>
</dbReference>
<feature type="transmembrane region" description="Helical" evidence="1">
    <location>
        <begin position="324"/>
        <end position="347"/>
    </location>
</feature>
<evidence type="ECO:0000256" key="1">
    <source>
        <dbReference type="SAM" id="Phobius"/>
    </source>
</evidence>
<proteinExistence type="predicted"/>
<dbReference type="PANTHER" id="PTHR47332">
    <property type="entry name" value="SET DOMAIN-CONTAINING PROTEIN 5"/>
    <property type="match status" value="1"/>
</dbReference>
<dbReference type="SUPFAM" id="SSF82199">
    <property type="entry name" value="SET domain"/>
    <property type="match status" value="1"/>
</dbReference>
<name>A0AAW0AC98_9AGAR</name>
<dbReference type="InterPro" id="IPR046341">
    <property type="entry name" value="SET_dom_sf"/>
</dbReference>
<comment type="caution">
    <text evidence="3">The sequence shown here is derived from an EMBL/GenBank/DDBJ whole genome shotgun (WGS) entry which is preliminary data.</text>
</comment>
<dbReference type="PROSITE" id="PS50280">
    <property type="entry name" value="SET"/>
    <property type="match status" value="1"/>
</dbReference>
<keyword evidence="1" id="KW-0472">Membrane</keyword>
<evidence type="ECO:0000259" key="2">
    <source>
        <dbReference type="PROSITE" id="PS50280"/>
    </source>
</evidence>
<gene>
    <name evidence="3" type="ORF">R3P38DRAFT_3037765</name>
</gene>
<dbReference type="PANTHER" id="PTHR47332:SF4">
    <property type="entry name" value="SET DOMAIN-CONTAINING PROTEIN 5"/>
    <property type="match status" value="1"/>
</dbReference>
<protein>
    <recommendedName>
        <fullName evidence="2">SET domain-containing protein</fullName>
    </recommendedName>
</protein>
<dbReference type="AlphaFoldDB" id="A0AAW0AC98"/>
<dbReference type="Gene3D" id="2.170.270.10">
    <property type="entry name" value="SET domain"/>
    <property type="match status" value="1"/>
</dbReference>
<dbReference type="EMBL" id="JAWWNJ010000076">
    <property type="protein sequence ID" value="KAK7006295.1"/>
    <property type="molecule type" value="Genomic_DNA"/>
</dbReference>